<dbReference type="EC" id="2.3.2.26" evidence="3"/>
<evidence type="ECO:0000256" key="4">
    <source>
        <dbReference type="ARBA" id="ARBA00022679"/>
    </source>
</evidence>
<reference evidence="9" key="1">
    <citation type="submission" date="2023-10" db="EMBL/GenBank/DDBJ databases">
        <authorList>
            <person name="Chen Y."/>
            <person name="Shah S."/>
            <person name="Dougan E. K."/>
            <person name="Thang M."/>
            <person name="Chan C."/>
        </authorList>
    </citation>
    <scope>NUCLEOTIDE SEQUENCE [LARGE SCALE GENOMIC DNA]</scope>
</reference>
<feature type="non-terminal residue" evidence="9">
    <location>
        <position position="1"/>
    </location>
</feature>
<name>A0ABN9R679_9DINO</name>
<dbReference type="Gene3D" id="3.30.2410.10">
    <property type="entry name" value="Hect, E3 ligase catalytic domain"/>
    <property type="match status" value="1"/>
</dbReference>
<comment type="pathway">
    <text evidence="2">Protein modification; protein ubiquitination.</text>
</comment>
<dbReference type="Gene3D" id="3.30.2160.10">
    <property type="entry name" value="Hect, E3 ligase catalytic domain"/>
    <property type="match status" value="1"/>
</dbReference>
<evidence type="ECO:0000313" key="9">
    <source>
        <dbReference type="EMBL" id="CAK0814336.1"/>
    </source>
</evidence>
<feature type="compositionally biased region" description="Low complexity" evidence="7">
    <location>
        <begin position="78"/>
        <end position="87"/>
    </location>
</feature>
<evidence type="ECO:0000256" key="5">
    <source>
        <dbReference type="ARBA" id="ARBA00022786"/>
    </source>
</evidence>
<evidence type="ECO:0000256" key="1">
    <source>
        <dbReference type="ARBA" id="ARBA00000885"/>
    </source>
</evidence>
<keyword evidence="10" id="KW-1185">Reference proteome</keyword>
<comment type="catalytic activity">
    <reaction evidence="1">
        <text>S-ubiquitinyl-[E2 ubiquitin-conjugating enzyme]-L-cysteine + [acceptor protein]-L-lysine = [E2 ubiquitin-conjugating enzyme]-L-cysteine + N(6)-ubiquitinyl-[acceptor protein]-L-lysine.</text>
        <dbReference type="EC" id="2.3.2.26"/>
    </reaction>
</comment>
<dbReference type="InterPro" id="IPR050409">
    <property type="entry name" value="E3_ubiq-protein_ligase"/>
</dbReference>
<accession>A0ABN9R679</accession>
<keyword evidence="4" id="KW-0808">Transferase</keyword>
<gene>
    <name evidence="9" type="ORF">PCOR1329_LOCUS17975</name>
</gene>
<dbReference type="PANTHER" id="PTHR11254:SF444">
    <property type="entry name" value="HECT DOMAIN CONTAINING UBIQUITIN LIGASE"/>
    <property type="match status" value="1"/>
</dbReference>
<feature type="compositionally biased region" description="Basic residues" evidence="7">
    <location>
        <begin position="126"/>
        <end position="139"/>
    </location>
</feature>
<organism evidence="9 10">
    <name type="scientific">Prorocentrum cordatum</name>
    <dbReference type="NCBI Taxonomy" id="2364126"/>
    <lineage>
        <taxon>Eukaryota</taxon>
        <taxon>Sar</taxon>
        <taxon>Alveolata</taxon>
        <taxon>Dinophyceae</taxon>
        <taxon>Prorocentrales</taxon>
        <taxon>Prorocentraceae</taxon>
        <taxon>Prorocentrum</taxon>
    </lineage>
</organism>
<evidence type="ECO:0000256" key="6">
    <source>
        <dbReference type="PROSITE-ProRule" id="PRU00104"/>
    </source>
</evidence>
<sequence length="778" mass="82176">VNAPTVCPSPHIVAPRVPAGGGPRARAAGRLPVPGRGRRPGLGEPGGQLEPAPGGRPSPGQHQPLPGDPRAGRRRRGPLGSAPLAPGRGPGAPDPRAARRRRSWGLLRGRGGRRGSRRGGAALRGPRARAGRGAARRGRGGGAAAPARAAGVEPGRGVSHRGLPRLEPPRALRRRVAGAGGEHVQPRARRHVLPASGRAVRVPGGGGRSRWPAVRGGGSSSPGAAAARHRPGPPRGGVRSGRRRGGGTLRLPARILGGADRLVRGRRAHRPVPHCRLRRRLHACGRWRPPAHAPVTCVEAPACEAVMTGFLRGSGYTFTAAAVTALGAGAEATAGFDVPSLLAAAPPGPARVGDVLSEAQRAFCERMRQRWGNPSNQCLGLCLNRGSLFEDSVAVLGAPGAAEEYLQAHQMLQVQFEGEAGVDEGGLLREWLCIACQEGCRPDRGVFERLQAGHVWPSAVGWGVAQEEAKLVLRLLGRLVGIALASGHSIGFAVHPIFWQWAFPAAPDEEVDYFLALRHFDREQFVHRARLVCTRGQMAAALGADGEEELEVLLPGWRPLDGDEVAELELTWDYHDTVCGTPLSTPLLPEGGAAAAVTKDRAAEYLRLWSRQRIVGCVEGALATLRDGILEVVPGEALRRLTPAELGQLAAGVVDWRPEELLRHLQVVAVCDAAGGDNGGEVSRMVRQLGEVLGAFSGHQREAFLRYVTGSPCLPAGGAAALRPRPTLQVIRTWSTETLPVAHTCANMLDMPLYPDADTLRSRLLTALHFGTDGFGLA</sequence>
<keyword evidence="5 6" id="KW-0833">Ubl conjugation pathway</keyword>
<feature type="domain" description="HECT" evidence="8">
    <location>
        <begin position="402"/>
        <end position="778"/>
    </location>
</feature>
<evidence type="ECO:0000256" key="3">
    <source>
        <dbReference type="ARBA" id="ARBA00012485"/>
    </source>
</evidence>
<evidence type="ECO:0000256" key="7">
    <source>
        <dbReference type="SAM" id="MobiDB-lite"/>
    </source>
</evidence>
<evidence type="ECO:0000256" key="2">
    <source>
        <dbReference type="ARBA" id="ARBA00004906"/>
    </source>
</evidence>
<feature type="compositionally biased region" description="Low complexity" evidence="7">
    <location>
        <begin position="13"/>
        <end position="35"/>
    </location>
</feature>
<feature type="active site" description="Glycyl thioester intermediate" evidence="6">
    <location>
        <position position="745"/>
    </location>
</feature>
<feature type="region of interest" description="Disordered" evidence="7">
    <location>
        <begin position="1"/>
        <end position="170"/>
    </location>
</feature>
<dbReference type="EMBL" id="CAUYUJ010005612">
    <property type="protein sequence ID" value="CAK0814336.1"/>
    <property type="molecule type" value="Genomic_DNA"/>
</dbReference>
<protein>
    <recommendedName>
        <fullName evidence="3">HECT-type E3 ubiquitin transferase</fullName>
        <ecNumber evidence="3">2.3.2.26</ecNumber>
    </recommendedName>
</protein>
<dbReference type="PANTHER" id="PTHR11254">
    <property type="entry name" value="HECT DOMAIN UBIQUITIN-PROTEIN LIGASE"/>
    <property type="match status" value="1"/>
</dbReference>
<proteinExistence type="predicted"/>
<dbReference type="SMART" id="SM00119">
    <property type="entry name" value="HECTc"/>
    <property type="match status" value="1"/>
</dbReference>
<dbReference type="InterPro" id="IPR000569">
    <property type="entry name" value="HECT_dom"/>
</dbReference>
<dbReference type="SUPFAM" id="SSF56204">
    <property type="entry name" value="Hect, E3 ligase catalytic domain"/>
    <property type="match status" value="1"/>
</dbReference>
<dbReference type="InterPro" id="IPR035983">
    <property type="entry name" value="Hect_E3_ubiquitin_ligase"/>
</dbReference>
<dbReference type="Proteomes" id="UP001189429">
    <property type="component" value="Unassembled WGS sequence"/>
</dbReference>
<evidence type="ECO:0000313" key="10">
    <source>
        <dbReference type="Proteomes" id="UP001189429"/>
    </source>
</evidence>
<dbReference type="Pfam" id="PF00632">
    <property type="entry name" value="HECT"/>
    <property type="match status" value="1"/>
</dbReference>
<feature type="region of interest" description="Disordered" evidence="7">
    <location>
        <begin position="198"/>
        <end position="250"/>
    </location>
</feature>
<evidence type="ECO:0000259" key="8">
    <source>
        <dbReference type="PROSITE" id="PS50237"/>
    </source>
</evidence>
<dbReference type="Gene3D" id="3.90.1750.10">
    <property type="entry name" value="Hect, E3 ligase catalytic domains"/>
    <property type="match status" value="2"/>
</dbReference>
<comment type="caution">
    <text evidence="9">The sequence shown here is derived from an EMBL/GenBank/DDBJ whole genome shotgun (WGS) entry which is preliminary data.</text>
</comment>
<dbReference type="PROSITE" id="PS50237">
    <property type="entry name" value="HECT"/>
    <property type="match status" value="1"/>
</dbReference>
<feature type="compositionally biased region" description="Low complexity" evidence="7">
    <location>
        <begin position="144"/>
        <end position="157"/>
    </location>
</feature>